<accession>A0A232M5J9</accession>
<dbReference type="Proteomes" id="UP000243515">
    <property type="component" value="Unassembled WGS sequence"/>
</dbReference>
<protein>
    <submittedName>
        <fullName evidence="3">Uncharacterized protein</fullName>
    </submittedName>
</protein>
<feature type="transmembrane region" description="Helical" evidence="2">
    <location>
        <begin position="12"/>
        <end position="35"/>
    </location>
</feature>
<dbReference type="EMBL" id="NPHW01002358">
    <property type="protein sequence ID" value="OXV11673.1"/>
    <property type="molecule type" value="Genomic_DNA"/>
</dbReference>
<feature type="transmembrane region" description="Helical" evidence="2">
    <location>
        <begin position="170"/>
        <end position="194"/>
    </location>
</feature>
<dbReference type="OrthoDB" id="5352400at2759"/>
<organism evidence="3 4">
    <name type="scientific">Elaphomyces granulatus</name>
    <dbReference type="NCBI Taxonomy" id="519963"/>
    <lineage>
        <taxon>Eukaryota</taxon>
        <taxon>Fungi</taxon>
        <taxon>Dikarya</taxon>
        <taxon>Ascomycota</taxon>
        <taxon>Pezizomycotina</taxon>
        <taxon>Eurotiomycetes</taxon>
        <taxon>Eurotiomycetidae</taxon>
        <taxon>Eurotiales</taxon>
        <taxon>Elaphomycetaceae</taxon>
        <taxon>Elaphomyces</taxon>
    </lineage>
</organism>
<keyword evidence="2" id="KW-0812">Transmembrane</keyword>
<name>A0A232M5J9_9EURO</name>
<evidence type="ECO:0000313" key="4">
    <source>
        <dbReference type="Proteomes" id="UP000243515"/>
    </source>
</evidence>
<proteinExistence type="predicted"/>
<evidence type="ECO:0000256" key="1">
    <source>
        <dbReference type="SAM" id="MobiDB-lite"/>
    </source>
</evidence>
<feature type="transmembrane region" description="Helical" evidence="2">
    <location>
        <begin position="74"/>
        <end position="96"/>
    </location>
</feature>
<comment type="caution">
    <text evidence="3">The sequence shown here is derived from an EMBL/GenBank/DDBJ whole genome shotgun (WGS) entry which is preliminary data.</text>
</comment>
<reference evidence="3 4" key="1">
    <citation type="journal article" date="2015" name="Environ. Microbiol.">
        <title>Metagenome sequence of Elaphomyces granulatus from sporocarp tissue reveals Ascomycota ectomycorrhizal fingerprints of genome expansion and a Proteobacteria-rich microbiome.</title>
        <authorList>
            <person name="Quandt C.A."/>
            <person name="Kohler A."/>
            <person name="Hesse C.N."/>
            <person name="Sharpton T.J."/>
            <person name="Martin F."/>
            <person name="Spatafora J.W."/>
        </authorList>
    </citation>
    <scope>NUCLEOTIDE SEQUENCE [LARGE SCALE GENOMIC DNA]</scope>
    <source>
        <strain evidence="3 4">OSC145934</strain>
    </source>
</reference>
<dbReference type="AlphaFoldDB" id="A0A232M5J9"/>
<feature type="transmembrane region" description="Helical" evidence="2">
    <location>
        <begin position="103"/>
        <end position="125"/>
    </location>
</feature>
<evidence type="ECO:0000256" key="2">
    <source>
        <dbReference type="SAM" id="Phobius"/>
    </source>
</evidence>
<keyword evidence="4" id="KW-1185">Reference proteome</keyword>
<keyword evidence="2" id="KW-0472">Membrane</keyword>
<evidence type="ECO:0000313" key="3">
    <source>
        <dbReference type="EMBL" id="OXV11673.1"/>
    </source>
</evidence>
<keyword evidence="2" id="KW-1133">Transmembrane helix</keyword>
<feature type="region of interest" description="Disordered" evidence="1">
    <location>
        <begin position="265"/>
        <end position="313"/>
    </location>
</feature>
<gene>
    <name evidence="3" type="ORF">Egran_00568</name>
</gene>
<sequence>MFFYPRKYRSHRAVLIVMLVEFPFILVVMILTGIASHDLYQTSLWQDGAYNGFNSAPNQVVYALTNGRPYSVPIVWSSFIINFDLVIGVLSAFILLGKLFMHILRLFVPPLSVILHAVLFSLFIASTRYQAGSDMSDSRHPQPGPPWYITKNCNVAFSASNIGYCQQAKALFAISVILSVIYFVQFVLALIACFNTKEERQEWLQRREEKRAEKMAEQEILREYQEVLKSPAYAIPMTPASMMTSAAPVTPHSLAFNRLDGRPSDLPLRDHFSTPHPNAPYSIQETTVETGGPSQTQPLPYFPPPPKKAVTKR</sequence>